<organism evidence="2 3">
    <name type="scientific">Porphyromonas levii</name>
    <dbReference type="NCBI Taxonomy" id="28114"/>
    <lineage>
        <taxon>Bacteria</taxon>
        <taxon>Pseudomonadati</taxon>
        <taxon>Bacteroidota</taxon>
        <taxon>Bacteroidia</taxon>
        <taxon>Bacteroidales</taxon>
        <taxon>Porphyromonadaceae</taxon>
        <taxon>Porphyromonas</taxon>
    </lineage>
</organism>
<dbReference type="Gene3D" id="3.40.309.10">
    <property type="entry name" value="Aldehyde Dehydrogenase, Chain A, domain 2"/>
    <property type="match status" value="1"/>
</dbReference>
<evidence type="ECO:0000313" key="2">
    <source>
        <dbReference type="EMBL" id="TFH95941.1"/>
    </source>
</evidence>
<comment type="caution">
    <text evidence="2">The sequence shown here is derived from an EMBL/GenBank/DDBJ whole genome shotgun (WGS) entry which is preliminary data.</text>
</comment>
<accession>A0A4Y8WQU7</accession>
<dbReference type="SUPFAM" id="SSF53720">
    <property type="entry name" value="ALDH-like"/>
    <property type="match status" value="1"/>
</dbReference>
<dbReference type="InterPro" id="IPR015590">
    <property type="entry name" value="Aldehyde_DH_dom"/>
</dbReference>
<evidence type="ECO:0000259" key="1">
    <source>
        <dbReference type="Pfam" id="PF00171"/>
    </source>
</evidence>
<dbReference type="GO" id="GO:0016620">
    <property type="term" value="F:oxidoreductase activity, acting on the aldehyde or oxo group of donors, NAD or NADP as acceptor"/>
    <property type="evidence" value="ECO:0007669"/>
    <property type="project" value="InterPro"/>
</dbReference>
<protein>
    <submittedName>
        <fullName evidence="2">Aldehyde dehydrogenase family protein</fullName>
    </submittedName>
</protein>
<dbReference type="GeneID" id="66796763"/>
<proteinExistence type="predicted"/>
<dbReference type="AlphaFoldDB" id="A0A4Y8WQU7"/>
<keyword evidence="3" id="KW-1185">Reference proteome</keyword>
<dbReference type="RefSeq" id="WP_018357742.1">
    <property type="nucleotide sequence ID" value="NZ_CP197400.1"/>
</dbReference>
<dbReference type="Gene3D" id="3.40.605.10">
    <property type="entry name" value="Aldehyde Dehydrogenase, Chain A, domain 1"/>
    <property type="match status" value="1"/>
</dbReference>
<dbReference type="InterPro" id="IPR016162">
    <property type="entry name" value="Ald_DH_N"/>
</dbReference>
<evidence type="ECO:0000313" key="3">
    <source>
        <dbReference type="Proteomes" id="UP000297225"/>
    </source>
</evidence>
<dbReference type="InterPro" id="IPR016163">
    <property type="entry name" value="Ald_DH_C"/>
</dbReference>
<reference evidence="2 3" key="1">
    <citation type="submission" date="2019-03" db="EMBL/GenBank/DDBJ databases">
        <title>Porphyromonas levii Isolated from the Uterus of Dairy Cows.</title>
        <authorList>
            <person name="Francis A.M."/>
        </authorList>
    </citation>
    <scope>NUCLEOTIDE SEQUENCE [LARGE SCALE GENOMIC DNA]</scope>
    <source>
        <strain evidence="2 3">AF5678</strain>
    </source>
</reference>
<sequence length="453" mass="49270">MDIKEMVALARVAQQEFERKFDQQSTDHVVKELCKVVYDNAEMLAREAVDETGMGRYEDKVAKNRNKSKGVWSNLQGKKTMGVIGVEEGTGLMKIAKPVGVVCAITPTTNPIVTPMANIAFALKAKNAIIVSPHPRSKNCSGHTIELIKAKLKELKVPENLVQYLETPGLDETQELMSLVDVVVATGGMGMVHSAYSSGKPSFGVGAGNVQVIIDENINDFDEAADIIIRGRSFDNGIICSGEQCFIYPEKYKEEIFGAFKRNGAYFVPEEYHDQAVNTIFKNNAINRDVVGKDVEIIAKMIGIEIPEGTRILVVPAKGVATADLICKEKMCPVMTCLPYQHFDEAIAIANENLNMEGSGHSAGIHSNNQGNIIKAGNDIKVSRLIVNAPCSITAGGSIQNGLSVTTTLGCGSWGNNSISENLTYKHLMNITRIARMSTTITVPTDEEIWAMN</sequence>
<name>A0A4Y8WQU7_9PORP</name>
<feature type="domain" description="Aldehyde dehydrogenase" evidence="1">
    <location>
        <begin position="2"/>
        <end position="394"/>
    </location>
</feature>
<gene>
    <name evidence="2" type="ORF">E4P47_03355</name>
</gene>
<dbReference type="Proteomes" id="UP000297225">
    <property type="component" value="Unassembled WGS sequence"/>
</dbReference>
<dbReference type="EMBL" id="SPNC01000033">
    <property type="protein sequence ID" value="TFH95941.1"/>
    <property type="molecule type" value="Genomic_DNA"/>
</dbReference>
<dbReference type="PANTHER" id="PTHR11699">
    <property type="entry name" value="ALDEHYDE DEHYDROGENASE-RELATED"/>
    <property type="match status" value="1"/>
</dbReference>
<dbReference type="Pfam" id="PF00171">
    <property type="entry name" value="Aldedh"/>
    <property type="match status" value="1"/>
</dbReference>
<dbReference type="CDD" id="cd07122">
    <property type="entry name" value="ALDH_F20_ACDH"/>
    <property type="match status" value="1"/>
</dbReference>
<dbReference type="STRING" id="1122973.GCA_000379925_00472"/>
<dbReference type="OrthoDB" id="9801156at2"/>
<dbReference type="InterPro" id="IPR016161">
    <property type="entry name" value="Ald_DH/histidinol_DH"/>
</dbReference>